<keyword evidence="4 11" id="KW-0067">ATP-binding</keyword>
<dbReference type="GO" id="GO:0015421">
    <property type="term" value="F:ABC-type oligopeptide transporter activity"/>
    <property type="evidence" value="ECO:0007669"/>
    <property type="project" value="TreeGrafter"/>
</dbReference>
<dbReference type="SUPFAM" id="SSF52540">
    <property type="entry name" value="P-loop containing nucleoside triphosphate hydrolases"/>
    <property type="match status" value="1"/>
</dbReference>
<feature type="domain" description="ABC transporter" evidence="9">
    <location>
        <begin position="418"/>
        <end position="685"/>
    </location>
</feature>
<evidence type="ECO:0000256" key="8">
    <source>
        <dbReference type="SAM" id="Phobius"/>
    </source>
</evidence>
<dbReference type="GO" id="GO:0016887">
    <property type="term" value="F:ATP hydrolysis activity"/>
    <property type="evidence" value="ECO:0007669"/>
    <property type="project" value="InterPro"/>
</dbReference>
<evidence type="ECO:0000259" key="10">
    <source>
        <dbReference type="PROSITE" id="PS50929"/>
    </source>
</evidence>
<dbReference type="GO" id="GO:0005524">
    <property type="term" value="F:ATP binding"/>
    <property type="evidence" value="ECO:0007669"/>
    <property type="project" value="UniProtKB-KW"/>
</dbReference>
<feature type="transmembrane region" description="Helical" evidence="8">
    <location>
        <begin position="116"/>
        <end position="136"/>
    </location>
</feature>
<dbReference type="STRING" id="1393034.HMPREF3192_01014"/>
<evidence type="ECO:0000259" key="9">
    <source>
        <dbReference type="PROSITE" id="PS50893"/>
    </source>
</evidence>
<dbReference type="EMBL" id="LSCR01000029">
    <property type="protein sequence ID" value="KXB33786.1"/>
    <property type="molecule type" value="Genomic_DNA"/>
</dbReference>
<dbReference type="InterPro" id="IPR039421">
    <property type="entry name" value="Type_1_exporter"/>
</dbReference>
<dbReference type="InterPro" id="IPR027417">
    <property type="entry name" value="P-loop_NTPase"/>
</dbReference>
<dbReference type="PATRIC" id="fig|1393034.3.peg.979"/>
<evidence type="ECO:0000256" key="5">
    <source>
        <dbReference type="ARBA" id="ARBA00022989"/>
    </source>
</evidence>
<dbReference type="GO" id="GO:0005886">
    <property type="term" value="C:plasma membrane"/>
    <property type="evidence" value="ECO:0007669"/>
    <property type="project" value="UniProtKB-SubCell"/>
</dbReference>
<comment type="subcellular location">
    <subcellularLocation>
        <location evidence="1">Cell membrane</location>
        <topology evidence="1">Multi-pass membrane protein</topology>
    </subcellularLocation>
</comment>
<gene>
    <name evidence="11" type="ORF">HMPREF3192_01014</name>
</gene>
<dbReference type="Gene3D" id="3.40.50.300">
    <property type="entry name" value="P-loop containing nucleotide triphosphate hydrolases"/>
    <property type="match status" value="1"/>
</dbReference>
<feature type="transmembrane region" description="Helical" evidence="8">
    <location>
        <begin position="68"/>
        <end position="90"/>
    </location>
</feature>
<dbReference type="Gene3D" id="1.20.1560.10">
    <property type="entry name" value="ABC transporter type 1, transmembrane domain"/>
    <property type="match status" value="1"/>
</dbReference>
<keyword evidence="12" id="KW-1185">Reference proteome</keyword>
<evidence type="ECO:0000256" key="7">
    <source>
        <dbReference type="SAM" id="MobiDB-lite"/>
    </source>
</evidence>
<dbReference type="PANTHER" id="PTHR43394">
    <property type="entry name" value="ATP-DEPENDENT PERMEASE MDL1, MITOCHONDRIAL"/>
    <property type="match status" value="1"/>
</dbReference>
<evidence type="ECO:0000256" key="4">
    <source>
        <dbReference type="ARBA" id="ARBA00022840"/>
    </source>
</evidence>
<feature type="domain" description="ABC transmembrane type-1" evidence="10">
    <location>
        <begin position="70"/>
        <end position="364"/>
    </location>
</feature>
<dbReference type="SUPFAM" id="SSF90123">
    <property type="entry name" value="ABC transporter transmembrane region"/>
    <property type="match status" value="1"/>
</dbReference>
<organism evidence="11 12">
    <name type="scientific">Atopobium deltae</name>
    <dbReference type="NCBI Taxonomy" id="1393034"/>
    <lineage>
        <taxon>Bacteria</taxon>
        <taxon>Bacillati</taxon>
        <taxon>Actinomycetota</taxon>
        <taxon>Coriobacteriia</taxon>
        <taxon>Coriobacteriales</taxon>
        <taxon>Atopobiaceae</taxon>
        <taxon>Atopobium</taxon>
    </lineage>
</organism>
<dbReference type="Pfam" id="PF00005">
    <property type="entry name" value="ABC_tran"/>
    <property type="match status" value="1"/>
</dbReference>
<dbReference type="Pfam" id="PF00664">
    <property type="entry name" value="ABC_membrane"/>
    <property type="match status" value="1"/>
</dbReference>
<evidence type="ECO:0000256" key="1">
    <source>
        <dbReference type="ARBA" id="ARBA00004651"/>
    </source>
</evidence>
<dbReference type="SMART" id="SM00382">
    <property type="entry name" value="AAA"/>
    <property type="match status" value="1"/>
</dbReference>
<proteinExistence type="predicted"/>
<dbReference type="InterPro" id="IPR003439">
    <property type="entry name" value="ABC_transporter-like_ATP-bd"/>
</dbReference>
<dbReference type="PROSITE" id="PS50893">
    <property type="entry name" value="ABC_TRANSPORTER_2"/>
    <property type="match status" value="1"/>
</dbReference>
<evidence type="ECO:0000256" key="6">
    <source>
        <dbReference type="ARBA" id="ARBA00023136"/>
    </source>
</evidence>
<dbReference type="PROSITE" id="PS50929">
    <property type="entry name" value="ABC_TM1F"/>
    <property type="match status" value="1"/>
</dbReference>
<dbReference type="CDD" id="cd18547">
    <property type="entry name" value="ABC_6TM_Tm288_like"/>
    <property type="match status" value="1"/>
</dbReference>
<dbReference type="PANTHER" id="PTHR43394:SF1">
    <property type="entry name" value="ATP-BINDING CASSETTE SUB-FAMILY B MEMBER 10, MITOCHONDRIAL"/>
    <property type="match status" value="1"/>
</dbReference>
<feature type="transmembrane region" description="Helical" evidence="8">
    <location>
        <begin position="198"/>
        <end position="215"/>
    </location>
</feature>
<dbReference type="Proteomes" id="UP000070675">
    <property type="component" value="Unassembled WGS sequence"/>
</dbReference>
<feature type="transmembrane region" description="Helical" evidence="8">
    <location>
        <begin position="221"/>
        <end position="242"/>
    </location>
</feature>
<feature type="compositionally biased region" description="Polar residues" evidence="7">
    <location>
        <begin position="21"/>
        <end position="38"/>
    </location>
</feature>
<evidence type="ECO:0000256" key="2">
    <source>
        <dbReference type="ARBA" id="ARBA00022692"/>
    </source>
</evidence>
<keyword evidence="5 8" id="KW-1133">Transmembrane helix</keyword>
<keyword evidence="2 8" id="KW-0812">Transmembrane</keyword>
<name>A0A133XS68_9ACTN</name>
<keyword evidence="3" id="KW-0547">Nucleotide-binding</keyword>
<protein>
    <submittedName>
        <fullName evidence="11">ABC transporter, ATP-binding protein</fullName>
    </submittedName>
</protein>
<dbReference type="AlphaFoldDB" id="A0A133XS68"/>
<evidence type="ECO:0000313" key="12">
    <source>
        <dbReference type="Proteomes" id="UP000070675"/>
    </source>
</evidence>
<dbReference type="InterPro" id="IPR011527">
    <property type="entry name" value="ABC1_TM_dom"/>
</dbReference>
<keyword evidence="6 8" id="KW-0472">Membrane</keyword>
<feature type="region of interest" description="Disordered" evidence="7">
    <location>
        <begin position="21"/>
        <end position="43"/>
    </location>
</feature>
<accession>A0A133XS68</accession>
<comment type="caution">
    <text evidence="11">The sequence shown here is derived from an EMBL/GenBank/DDBJ whole genome shotgun (WGS) entry which is preliminary data.</text>
</comment>
<dbReference type="InterPro" id="IPR003593">
    <property type="entry name" value="AAA+_ATPase"/>
</dbReference>
<evidence type="ECO:0000256" key="3">
    <source>
        <dbReference type="ARBA" id="ARBA00022741"/>
    </source>
</evidence>
<sequence>MHMSNLYSGAGASAKSIQTLQTASSKQQKPGDPNNTNLAEKPDDLLGRYTSRDVIAWLVRCLAPHAGLLLGVFISLLAALVLQLLVPLFIGRSIDYIFMNLSRAGVSGAGSAPKALPMWLSMLIVCIIGGVVFQWVSSFWSKKLAYLTAQSIREHAFLMFKRLPVANIDTHAHGDFISRITNDCDAISDGLLQGITQLFSAVCMVVGTIVCIASLSIPMAILVVCLTPLSIVVSYLIAAASAKSFSKVMQLQGEVAASAQEALTHHKLVTAFAQQQCLFDQFKVLNHNLYDVGRRAQFVSSLTNPSTRLVNTITYTVVAVFAIFLMLQPATTITVGVLQSFLVYTNQYMKPFNEISAVIGQIQAAFASGRRILDLLDMPQEQEQGRQAQKQAGEKTVEVQVKQHSSSAVASQSTHPLICFDNVAFSYTPQQPVLENLSFSVREGQTVALVGKTGCGKTTILNLLLRFYDPDSGRIVLDGRDITNYSCRDLRQQFGMVLQDTWLFKGTVLENLTYSLPLHDACGASAATTSDVTDTTAATAKTTTGASARANAYRRKSIAVAKAIHAHDFIQQLPQSYDTYLDMEHAQLSEGQKQLICIARVMLAQPRILLLDEATSNIDTRTETYVQQALQTLMASRTAVVVAHRLSTIQNADRILVMDKGRICEQGTHDELLARHGAYEKLYMSQFAFDEKTVALHD</sequence>
<reference evidence="12" key="1">
    <citation type="submission" date="2016-01" db="EMBL/GenBank/DDBJ databases">
        <authorList>
            <person name="Mitreva M."/>
            <person name="Pepin K.H."/>
            <person name="Mihindukulasuriya K.A."/>
            <person name="Fulton R."/>
            <person name="Fronick C."/>
            <person name="O'Laughlin M."/>
            <person name="Miner T."/>
            <person name="Herter B."/>
            <person name="Rosa B.A."/>
            <person name="Cordes M."/>
            <person name="Tomlinson C."/>
            <person name="Wollam A."/>
            <person name="Palsikar V.B."/>
            <person name="Mardis E.R."/>
            <person name="Wilson R.K."/>
        </authorList>
    </citation>
    <scope>NUCLEOTIDE SEQUENCE [LARGE SCALE GENOMIC DNA]</scope>
    <source>
        <strain evidence="12">DNF00019</strain>
    </source>
</reference>
<dbReference type="InterPro" id="IPR036640">
    <property type="entry name" value="ABC1_TM_sf"/>
</dbReference>
<dbReference type="CDD" id="cd03254">
    <property type="entry name" value="ABCC_Glucan_exporter_like"/>
    <property type="match status" value="1"/>
</dbReference>
<evidence type="ECO:0000313" key="11">
    <source>
        <dbReference type="EMBL" id="KXB33786.1"/>
    </source>
</evidence>